<dbReference type="InterPro" id="IPR028172">
    <property type="entry name" value="FT20"/>
</dbReference>
<feature type="coiled-coil region" evidence="4">
    <location>
        <begin position="81"/>
        <end position="119"/>
    </location>
</feature>
<dbReference type="GO" id="GO:0030990">
    <property type="term" value="C:intraciliary transport particle"/>
    <property type="evidence" value="ECO:0007669"/>
    <property type="project" value="TreeGrafter"/>
</dbReference>
<evidence type="ECO:0008006" key="7">
    <source>
        <dbReference type="Google" id="ProtNLM"/>
    </source>
</evidence>
<evidence type="ECO:0000256" key="1">
    <source>
        <dbReference type="ARBA" id="ARBA00004138"/>
    </source>
</evidence>
<dbReference type="GO" id="GO:0036064">
    <property type="term" value="C:ciliary basal body"/>
    <property type="evidence" value="ECO:0007669"/>
    <property type="project" value="TreeGrafter"/>
</dbReference>
<evidence type="ECO:0000313" key="6">
    <source>
        <dbReference type="Proteomes" id="UP001190700"/>
    </source>
</evidence>
<dbReference type="GO" id="GO:0097730">
    <property type="term" value="C:non-motile cilium"/>
    <property type="evidence" value="ECO:0007669"/>
    <property type="project" value="TreeGrafter"/>
</dbReference>
<keyword evidence="2 4" id="KW-0175">Coiled coil</keyword>
<gene>
    <name evidence="5" type="ORF">CYMTET_49201</name>
</gene>
<keyword evidence="6" id="KW-1185">Reference proteome</keyword>
<dbReference type="Proteomes" id="UP001190700">
    <property type="component" value="Unassembled WGS sequence"/>
</dbReference>
<dbReference type="GO" id="GO:0005737">
    <property type="term" value="C:cytoplasm"/>
    <property type="evidence" value="ECO:0007669"/>
    <property type="project" value="TreeGrafter"/>
</dbReference>
<dbReference type="GO" id="GO:0061512">
    <property type="term" value="P:protein localization to cilium"/>
    <property type="evidence" value="ECO:0007669"/>
    <property type="project" value="TreeGrafter"/>
</dbReference>
<dbReference type="Pfam" id="PF14931">
    <property type="entry name" value="IFT20"/>
    <property type="match status" value="1"/>
</dbReference>
<evidence type="ECO:0000256" key="2">
    <source>
        <dbReference type="ARBA" id="ARBA00023054"/>
    </source>
</evidence>
<evidence type="ECO:0000256" key="3">
    <source>
        <dbReference type="ARBA" id="ARBA00023273"/>
    </source>
</evidence>
<dbReference type="GO" id="GO:0097546">
    <property type="term" value="C:ciliary base"/>
    <property type="evidence" value="ECO:0007669"/>
    <property type="project" value="TreeGrafter"/>
</dbReference>
<comment type="subcellular location">
    <subcellularLocation>
        <location evidence="1">Cell projection</location>
        <location evidence="1">Cilium</location>
    </subcellularLocation>
</comment>
<name>A0AAE0EW08_9CHLO</name>
<protein>
    <recommendedName>
        <fullName evidence="7">Intraflagellar transport protein 20</fullName>
    </recommendedName>
</protein>
<comment type="caution">
    <text evidence="5">The sequence shown here is derived from an EMBL/GenBank/DDBJ whole genome shotgun (WGS) entry which is preliminary data.</text>
</comment>
<dbReference type="PANTHER" id="PTHR31978">
    <property type="entry name" value="INTRAFLAGELLAR TRANSPORT PROTEIN 20 HOMOLOG"/>
    <property type="match status" value="1"/>
</dbReference>
<dbReference type="GO" id="GO:0060271">
    <property type="term" value="P:cilium assembly"/>
    <property type="evidence" value="ECO:0007669"/>
    <property type="project" value="TreeGrafter"/>
</dbReference>
<dbReference type="EMBL" id="LGRX02033499">
    <property type="protein sequence ID" value="KAK3241000.1"/>
    <property type="molecule type" value="Genomic_DNA"/>
</dbReference>
<sequence>MSSVENRGITFDELFRIRVLDPDKYSQTENLKEECSAFTENIQTLSTTVKTLIDAVDGQAERIENEKLRAVGTCNQATSEVEVRKRKKKELQAIVAEKKEEIERLNVQYESLLKVQQEQELLIAKISDSNM</sequence>
<keyword evidence="3" id="KW-0966">Cell projection</keyword>
<accession>A0AAE0EW08</accession>
<dbReference type="PANTHER" id="PTHR31978:SF1">
    <property type="entry name" value="INTRAFLAGELLAR TRANSPORT PROTEIN 20 HOMOLOG"/>
    <property type="match status" value="1"/>
</dbReference>
<proteinExistence type="predicted"/>
<organism evidence="5 6">
    <name type="scientific">Cymbomonas tetramitiformis</name>
    <dbReference type="NCBI Taxonomy" id="36881"/>
    <lineage>
        <taxon>Eukaryota</taxon>
        <taxon>Viridiplantae</taxon>
        <taxon>Chlorophyta</taxon>
        <taxon>Pyramimonadophyceae</taxon>
        <taxon>Pyramimonadales</taxon>
        <taxon>Pyramimonadaceae</taxon>
        <taxon>Cymbomonas</taxon>
    </lineage>
</organism>
<reference evidence="5 6" key="1">
    <citation type="journal article" date="2015" name="Genome Biol. Evol.">
        <title>Comparative Genomics of a Bacterivorous Green Alga Reveals Evolutionary Causalities and Consequences of Phago-Mixotrophic Mode of Nutrition.</title>
        <authorList>
            <person name="Burns J.A."/>
            <person name="Paasch A."/>
            <person name="Narechania A."/>
            <person name="Kim E."/>
        </authorList>
    </citation>
    <scope>NUCLEOTIDE SEQUENCE [LARGE SCALE GENOMIC DNA]</scope>
    <source>
        <strain evidence="5 6">PLY_AMNH</strain>
    </source>
</reference>
<evidence type="ECO:0000313" key="5">
    <source>
        <dbReference type="EMBL" id="KAK3241000.1"/>
    </source>
</evidence>
<evidence type="ECO:0000256" key="4">
    <source>
        <dbReference type="SAM" id="Coils"/>
    </source>
</evidence>
<dbReference type="AlphaFoldDB" id="A0AAE0EW08"/>